<protein>
    <submittedName>
        <fullName evidence="1">Putative RNA-directed DNA polymerase from transposon BS</fullName>
    </submittedName>
</protein>
<feature type="non-terminal residue" evidence="1">
    <location>
        <position position="32"/>
    </location>
</feature>
<gene>
    <name evidence="1" type="primary">RTase_19</name>
    <name evidence="1" type="ORF">AVEN_11902_1</name>
</gene>
<dbReference type="AlphaFoldDB" id="A0A4Y2EUX5"/>
<dbReference type="Proteomes" id="UP000499080">
    <property type="component" value="Unassembled WGS sequence"/>
</dbReference>
<reference evidence="1 2" key="1">
    <citation type="journal article" date="2019" name="Sci. Rep.">
        <title>Orb-weaving spider Araneus ventricosus genome elucidates the spidroin gene catalogue.</title>
        <authorList>
            <person name="Kono N."/>
            <person name="Nakamura H."/>
            <person name="Ohtoshi R."/>
            <person name="Moran D.A.P."/>
            <person name="Shinohara A."/>
            <person name="Yoshida Y."/>
            <person name="Fujiwara M."/>
            <person name="Mori M."/>
            <person name="Tomita M."/>
            <person name="Arakawa K."/>
        </authorList>
    </citation>
    <scope>NUCLEOTIDE SEQUENCE [LARGE SCALE GENOMIC DNA]</scope>
</reference>
<accession>A0A4Y2EUX5</accession>
<proteinExistence type="predicted"/>
<keyword evidence="2" id="KW-1185">Reference proteome</keyword>
<keyword evidence="1" id="KW-0808">Transferase</keyword>
<evidence type="ECO:0000313" key="1">
    <source>
        <dbReference type="EMBL" id="GBM32109.1"/>
    </source>
</evidence>
<sequence>MYDEKRVWPLFFTTLEHPTDEPSYGSHVAGPG</sequence>
<keyword evidence="1" id="KW-0548">Nucleotidyltransferase</keyword>
<keyword evidence="1" id="KW-0695">RNA-directed DNA polymerase</keyword>
<organism evidence="1 2">
    <name type="scientific">Araneus ventricosus</name>
    <name type="common">Orbweaver spider</name>
    <name type="synonym">Epeira ventricosa</name>
    <dbReference type="NCBI Taxonomy" id="182803"/>
    <lineage>
        <taxon>Eukaryota</taxon>
        <taxon>Metazoa</taxon>
        <taxon>Ecdysozoa</taxon>
        <taxon>Arthropoda</taxon>
        <taxon>Chelicerata</taxon>
        <taxon>Arachnida</taxon>
        <taxon>Araneae</taxon>
        <taxon>Araneomorphae</taxon>
        <taxon>Entelegynae</taxon>
        <taxon>Araneoidea</taxon>
        <taxon>Araneidae</taxon>
        <taxon>Araneus</taxon>
    </lineage>
</organism>
<comment type="caution">
    <text evidence="1">The sequence shown here is derived from an EMBL/GenBank/DDBJ whole genome shotgun (WGS) entry which is preliminary data.</text>
</comment>
<evidence type="ECO:0000313" key="2">
    <source>
        <dbReference type="Proteomes" id="UP000499080"/>
    </source>
</evidence>
<dbReference type="EMBL" id="BGPR01000699">
    <property type="protein sequence ID" value="GBM32109.1"/>
    <property type="molecule type" value="Genomic_DNA"/>
</dbReference>
<dbReference type="GO" id="GO:0003964">
    <property type="term" value="F:RNA-directed DNA polymerase activity"/>
    <property type="evidence" value="ECO:0007669"/>
    <property type="project" value="UniProtKB-KW"/>
</dbReference>
<name>A0A4Y2EUX5_ARAVE</name>